<keyword evidence="2" id="KW-1133">Transmembrane helix</keyword>
<feature type="compositionally biased region" description="Basic and acidic residues" evidence="1">
    <location>
        <begin position="287"/>
        <end position="304"/>
    </location>
</feature>
<evidence type="ECO:0000256" key="2">
    <source>
        <dbReference type="SAM" id="Phobius"/>
    </source>
</evidence>
<accession>A0A4V6Z8K2</accession>
<dbReference type="EMBL" id="LK022884">
    <property type="protein sequence ID" value="VTZ67875.1"/>
    <property type="molecule type" value="Genomic_DNA"/>
</dbReference>
<feature type="compositionally biased region" description="Basic and acidic residues" evidence="1">
    <location>
        <begin position="531"/>
        <end position="554"/>
    </location>
</feature>
<dbReference type="InterPro" id="IPR006477">
    <property type="entry name" value="Yir_bir_cir"/>
</dbReference>
<feature type="transmembrane region" description="Helical" evidence="2">
    <location>
        <begin position="582"/>
        <end position="604"/>
    </location>
</feature>
<feature type="compositionally biased region" description="Polar residues" evidence="1">
    <location>
        <begin position="518"/>
        <end position="528"/>
    </location>
</feature>
<feature type="region of interest" description="Disordered" evidence="1">
    <location>
        <begin position="486"/>
        <end position="561"/>
    </location>
</feature>
<dbReference type="GeneID" id="27794669"/>
<feature type="compositionally biased region" description="Basic and acidic residues" evidence="1">
    <location>
        <begin position="504"/>
        <end position="517"/>
    </location>
</feature>
<feature type="compositionally biased region" description="Low complexity" evidence="1">
    <location>
        <begin position="371"/>
        <end position="381"/>
    </location>
</feature>
<protein>
    <submittedName>
        <fullName evidence="3">CIR protein</fullName>
    </submittedName>
</protein>
<dbReference type="VEuPathDB" id="PlasmoDB:PCHAS_0700600"/>
<evidence type="ECO:0000313" key="4">
    <source>
        <dbReference type="Proteomes" id="UP000071118"/>
    </source>
</evidence>
<keyword evidence="2" id="KW-0812">Transmembrane</keyword>
<keyword evidence="2" id="KW-0472">Membrane</keyword>
<feature type="region of interest" description="Disordered" evidence="1">
    <location>
        <begin position="256"/>
        <end position="414"/>
    </location>
</feature>
<proteinExistence type="predicted"/>
<name>A0A4V6Z8K2_PLACU</name>
<dbReference type="RefSeq" id="XP_016653505.1">
    <property type="nucleotide sequence ID" value="XM_016797566.1"/>
</dbReference>
<sequence>MDSKKMCEFLIKADKYFAGNKVDIKEINKNKSIKSYCHNSDCKTNEDSINALAAYIIMIFKRSIKTNEYSHYDECLLMWLSDKLYKMHLKSIGQKDTAEYMDGTTLNQAYDNYLKNYKVGLGYWDLLDMIMGLKEANLKYMAEFYKLLNNICKIITDYNDNGSESTKLSKYSENCLNQYRTLYINIYECKSYLHLLNKLKGIYDDFRNSAINKNNSNNNLATNLQKLTKPDGEEMNAVRSFISYKFNKKICNSLHKKTTTQKPTNPPGLSSSSKEVPPPQHLNQLKDSQEKRSPEESHKSEKISQSEPNDSDIDQEGSKSEIMCTGVEKGNINGEGKESEAPSGEKCSQVSIGDGGNGESADPNIGKESLEGGSDDSSGGTEDIDKRGLNTDGGQDGSDSVSIEKETQSTLGDPFNTGPLILSVLFQGTGILNDAITSFGTIKKRITECIDTIKKLHSTSLTNLEDNYNKYSSFLKEIINNIITDSKQVNPSGGSGDSKSGSGGEKDDQLPSPKDSHQTLSDTPQLPQEPSGKESSDQTNQGEHEKPVEDHVIKSENPGSDVKGNGTIGIGDIFIFKEYKKIVIPIIVIIISITLAIMYKYLVFDRRKKLKRKKMKKVTDLFGVNKTT</sequence>
<evidence type="ECO:0000256" key="1">
    <source>
        <dbReference type="SAM" id="MobiDB-lite"/>
    </source>
</evidence>
<gene>
    <name evidence="3" type="ORF">PCHAS_0700600</name>
</gene>
<organism evidence="3 4">
    <name type="scientific">Plasmodium chabaudi chabaudi</name>
    <dbReference type="NCBI Taxonomy" id="31271"/>
    <lineage>
        <taxon>Eukaryota</taxon>
        <taxon>Sar</taxon>
        <taxon>Alveolata</taxon>
        <taxon>Apicomplexa</taxon>
        <taxon>Aconoidasida</taxon>
        <taxon>Haemosporida</taxon>
        <taxon>Plasmodiidae</taxon>
        <taxon>Plasmodium</taxon>
        <taxon>Plasmodium (Vinckeia)</taxon>
    </lineage>
</organism>
<evidence type="ECO:0000313" key="3">
    <source>
        <dbReference type="EMBL" id="VTZ67875.1"/>
    </source>
</evidence>
<dbReference type="Proteomes" id="UP000071118">
    <property type="component" value="Chromosome 7"/>
</dbReference>
<dbReference type="KEGG" id="pcb:PCHAS_0700600"/>
<dbReference type="AlphaFoldDB" id="A0A4V6Z8K2"/>
<reference evidence="3 4" key="1">
    <citation type="journal article" date="2014" name="BMC Biol.">
        <title>A comprehensive evaluation of rodent malaria parasite genomes and gene expression.</title>
        <authorList>
            <person name="Otto T.D."/>
            <person name="Bohme U."/>
            <person name="Jackson A.P."/>
            <person name="Hunt M."/>
            <person name="Franke-Fayard B."/>
            <person name="Hoeijmakers W.A."/>
            <person name="Religa A.A."/>
            <person name="Robertson L."/>
            <person name="Sanders M."/>
            <person name="Ogun S.A."/>
            <person name="Cunningham D."/>
            <person name="Erhart A."/>
            <person name="Billker O."/>
            <person name="Khan S.M."/>
            <person name="Stunnenberg H.G."/>
            <person name="Langhorne J."/>
            <person name="Holder A.A."/>
            <person name="Waters A.P."/>
            <person name="Newbold C.I."/>
            <person name="Pain A."/>
            <person name="Berriman M."/>
            <person name="Janse C.J."/>
        </authorList>
    </citation>
    <scope>NUCLEOTIDE SEQUENCE [LARGE SCALE GENOMIC DNA]</scope>
    <source>
        <strain evidence="3 4">AS</strain>
    </source>
</reference>
<keyword evidence="4" id="KW-1185">Reference proteome</keyword>
<dbReference type="OrthoDB" id="373214at2759"/>
<dbReference type="Pfam" id="PF06022">
    <property type="entry name" value="Cir_Bir_Yir"/>
    <property type="match status" value="1"/>
</dbReference>